<feature type="non-terminal residue" evidence="8">
    <location>
        <position position="107"/>
    </location>
</feature>
<proteinExistence type="inferred from homology"/>
<feature type="compositionally biased region" description="Polar residues" evidence="6">
    <location>
        <begin position="40"/>
        <end position="55"/>
    </location>
</feature>
<dbReference type="InterPro" id="IPR036008">
    <property type="entry name" value="Aconitase_4Fe-4S_dom"/>
</dbReference>
<dbReference type="InterPro" id="IPR018136">
    <property type="entry name" value="Aconitase_4Fe-4S_BS"/>
</dbReference>
<dbReference type="InterPro" id="IPR006249">
    <property type="entry name" value="Aconitase/IRP2"/>
</dbReference>
<dbReference type="InterPro" id="IPR015931">
    <property type="entry name" value="Acnase/IPM_dHydase_lsu_aba_1/3"/>
</dbReference>
<dbReference type="AlphaFoldDB" id="A0A6G3WM56"/>
<feature type="region of interest" description="Disordered" evidence="6">
    <location>
        <begin position="27"/>
        <end position="59"/>
    </location>
</feature>
<dbReference type="PANTHER" id="PTHR11670">
    <property type="entry name" value="ACONITASE/IRON-RESPONSIVE ELEMENT FAMILY MEMBER"/>
    <property type="match status" value="1"/>
</dbReference>
<dbReference type="GO" id="GO:0046872">
    <property type="term" value="F:metal ion binding"/>
    <property type="evidence" value="ECO:0007669"/>
    <property type="project" value="UniProtKB-KW"/>
</dbReference>
<dbReference type="EMBL" id="JAAGMN010001007">
    <property type="protein sequence ID" value="NEE06588.1"/>
    <property type="molecule type" value="Genomic_DNA"/>
</dbReference>
<accession>A0A6G3WM56</accession>
<keyword evidence="3" id="KW-0479">Metal-binding</keyword>
<dbReference type="Gene3D" id="3.30.499.10">
    <property type="entry name" value="Aconitase, domain 3"/>
    <property type="match status" value="1"/>
</dbReference>
<sequence>KRPQDRIVLADAKAQFAQDVRNYVADDEEAGKESFPASDSPASSNGVPSKPTTVTAPDGSTYEIDHGAVTVAAITSCTNTSNPYVMVAAALVAKKAVEKGLTRKPWV</sequence>
<organism evidence="8">
    <name type="scientific">Streptomyces sp. SID7499</name>
    <dbReference type="NCBI Taxonomy" id="2706086"/>
    <lineage>
        <taxon>Bacteria</taxon>
        <taxon>Bacillati</taxon>
        <taxon>Actinomycetota</taxon>
        <taxon>Actinomycetes</taxon>
        <taxon>Kitasatosporales</taxon>
        <taxon>Streptomycetaceae</taxon>
        <taxon>Streptomyces</taxon>
    </lineage>
</organism>
<protein>
    <submittedName>
        <fullName evidence="8">Aconitate hydratase</fullName>
        <ecNumber evidence="8">4.2.1.3</ecNumber>
    </submittedName>
</protein>
<comment type="cofactor">
    <cofactor evidence="1">
        <name>[4Fe-4S] cluster</name>
        <dbReference type="ChEBI" id="CHEBI:49883"/>
    </cofactor>
</comment>
<evidence type="ECO:0000256" key="3">
    <source>
        <dbReference type="ARBA" id="ARBA00022723"/>
    </source>
</evidence>
<dbReference type="EC" id="4.2.1.3" evidence="8"/>
<evidence type="ECO:0000256" key="5">
    <source>
        <dbReference type="ARBA" id="ARBA00023014"/>
    </source>
</evidence>
<evidence type="ECO:0000259" key="7">
    <source>
        <dbReference type="Pfam" id="PF00330"/>
    </source>
</evidence>
<name>A0A6G3WM56_9ACTN</name>
<evidence type="ECO:0000256" key="6">
    <source>
        <dbReference type="SAM" id="MobiDB-lite"/>
    </source>
</evidence>
<dbReference type="UniPathway" id="UPA00946"/>
<dbReference type="InterPro" id="IPR001030">
    <property type="entry name" value="Acoase/IPM_deHydtase_lsu_aba"/>
</dbReference>
<evidence type="ECO:0000256" key="1">
    <source>
        <dbReference type="ARBA" id="ARBA00001966"/>
    </source>
</evidence>
<comment type="similarity">
    <text evidence="2">Belongs to the aconitase/IPM isomerase family.</text>
</comment>
<comment type="caution">
    <text evidence="8">The sequence shown here is derived from an EMBL/GenBank/DDBJ whole genome shotgun (WGS) entry which is preliminary data.</text>
</comment>
<evidence type="ECO:0000313" key="8">
    <source>
        <dbReference type="EMBL" id="NEE06588.1"/>
    </source>
</evidence>
<dbReference type="GO" id="GO:0003994">
    <property type="term" value="F:aconitate hydratase activity"/>
    <property type="evidence" value="ECO:0007669"/>
    <property type="project" value="UniProtKB-EC"/>
</dbReference>
<dbReference type="GO" id="GO:0051536">
    <property type="term" value="F:iron-sulfur cluster binding"/>
    <property type="evidence" value="ECO:0007669"/>
    <property type="project" value="UniProtKB-KW"/>
</dbReference>
<dbReference type="Pfam" id="PF00330">
    <property type="entry name" value="Aconitase"/>
    <property type="match status" value="1"/>
</dbReference>
<keyword evidence="4" id="KW-0408">Iron</keyword>
<keyword evidence="8" id="KW-0456">Lyase</keyword>
<evidence type="ECO:0000256" key="4">
    <source>
        <dbReference type="ARBA" id="ARBA00023004"/>
    </source>
</evidence>
<gene>
    <name evidence="8" type="primary">acnA</name>
    <name evidence="8" type="ORF">G3M58_09050</name>
</gene>
<feature type="non-terminal residue" evidence="8">
    <location>
        <position position="1"/>
    </location>
</feature>
<dbReference type="PROSITE" id="PS00450">
    <property type="entry name" value="ACONITASE_1"/>
    <property type="match status" value="1"/>
</dbReference>
<feature type="domain" description="Aconitase/3-isopropylmalate dehydratase large subunit alpha/beta/alpha" evidence="7">
    <location>
        <begin position="2"/>
        <end position="107"/>
    </location>
</feature>
<dbReference type="SUPFAM" id="SSF53732">
    <property type="entry name" value="Aconitase iron-sulfur domain"/>
    <property type="match status" value="1"/>
</dbReference>
<keyword evidence="5" id="KW-0411">Iron-sulfur</keyword>
<evidence type="ECO:0000256" key="2">
    <source>
        <dbReference type="ARBA" id="ARBA00007185"/>
    </source>
</evidence>
<reference evidence="8" key="1">
    <citation type="submission" date="2020-01" db="EMBL/GenBank/DDBJ databases">
        <title>Insect and environment-associated Actinomycetes.</title>
        <authorList>
            <person name="Currrie C."/>
            <person name="Chevrette M."/>
            <person name="Carlson C."/>
            <person name="Stubbendieck R."/>
            <person name="Wendt-Pienkowski E."/>
        </authorList>
    </citation>
    <scope>NUCLEOTIDE SEQUENCE</scope>
    <source>
        <strain evidence="8">SID7499</strain>
    </source>
</reference>